<feature type="domain" description="DUF6534" evidence="2">
    <location>
        <begin position="6"/>
        <end position="67"/>
    </location>
</feature>
<feature type="transmembrane region" description="Helical" evidence="1">
    <location>
        <begin position="12"/>
        <end position="37"/>
    </location>
</feature>
<dbReference type="PANTHER" id="PTHR40465">
    <property type="entry name" value="CHROMOSOME 1, WHOLE GENOME SHOTGUN SEQUENCE"/>
    <property type="match status" value="1"/>
</dbReference>
<keyword evidence="1" id="KW-0472">Membrane</keyword>
<sequence>MVIPRTQTVIRTLIIYAINTGALTSLSAISCLIAFAASPSTPIFQVFYLILPELYLNSLLATLNARKKLRQHNAGSTSDHLSFPLTPVQGPVIQAKTQSYTATQKAIDIRVESEVVTDQEKGPELVAWTDEATGDKVGEFESLCKWVWVNTPILM</sequence>
<evidence type="ECO:0000313" key="4">
    <source>
        <dbReference type="Proteomes" id="UP001212997"/>
    </source>
</evidence>
<feature type="transmembrane region" description="Helical" evidence="1">
    <location>
        <begin position="43"/>
        <end position="63"/>
    </location>
</feature>
<keyword evidence="4" id="KW-1185">Reference proteome</keyword>
<dbReference type="EMBL" id="JANAWD010000190">
    <property type="protein sequence ID" value="KAJ3484411.1"/>
    <property type="molecule type" value="Genomic_DNA"/>
</dbReference>
<keyword evidence="1" id="KW-0812">Transmembrane</keyword>
<accession>A0AAD5V4Q0</accession>
<dbReference type="InterPro" id="IPR045339">
    <property type="entry name" value="DUF6534"/>
</dbReference>
<protein>
    <recommendedName>
        <fullName evidence="2">DUF6534 domain-containing protein</fullName>
    </recommendedName>
</protein>
<gene>
    <name evidence="3" type="ORF">NLI96_g5671</name>
</gene>
<evidence type="ECO:0000259" key="2">
    <source>
        <dbReference type="Pfam" id="PF20152"/>
    </source>
</evidence>
<reference evidence="3" key="1">
    <citation type="submission" date="2022-07" db="EMBL/GenBank/DDBJ databases">
        <title>Genome Sequence of Physisporinus lineatus.</title>
        <authorList>
            <person name="Buettner E."/>
        </authorList>
    </citation>
    <scope>NUCLEOTIDE SEQUENCE</scope>
    <source>
        <strain evidence="3">VT162</strain>
    </source>
</reference>
<evidence type="ECO:0000256" key="1">
    <source>
        <dbReference type="SAM" id="Phobius"/>
    </source>
</evidence>
<dbReference type="Pfam" id="PF20152">
    <property type="entry name" value="DUF6534"/>
    <property type="match status" value="1"/>
</dbReference>
<name>A0AAD5V4Q0_9APHY</name>
<evidence type="ECO:0000313" key="3">
    <source>
        <dbReference type="EMBL" id="KAJ3484411.1"/>
    </source>
</evidence>
<comment type="caution">
    <text evidence="3">The sequence shown here is derived from an EMBL/GenBank/DDBJ whole genome shotgun (WGS) entry which is preliminary data.</text>
</comment>
<organism evidence="3 4">
    <name type="scientific">Meripilus lineatus</name>
    <dbReference type="NCBI Taxonomy" id="2056292"/>
    <lineage>
        <taxon>Eukaryota</taxon>
        <taxon>Fungi</taxon>
        <taxon>Dikarya</taxon>
        <taxon>Basidiomycota</taxon>
        <taxon>Agaricomycotina</taxon>
        <taxon>Agaricomycetes</taxon>
        <taxon>Polyporales</taxon>
        <taxon>Meripilaceae</taxon>
        <taxon>Meripilus</taxon>
    </lineage>
</organism>
<dbReference type="Proteomes" id="UP001212997">
    <property type="component" value="Unassembled WGS sequence"/>
</dbReference>
<dbReference type="PROSITE" id="PS51257">
    <property type="entry name" value="PROKAR_LIPOPROTEIN"/>
    <property type="match status" value="1"/>
</dbReference>
<proteinExistence type="predicted"/>
<dbReference type="PANTHER" id="PTHR40465:SF1">
    <property type="entry name" value="DUF6534 DOMAIN-CONTAINING PROTEIN"/>
    <property type="match status" value="1"/>
</dbReference>
<keyword evidence="1" id="KW-1133">Transmembrane helix</keyword>
<dbReference type="AlphaFoldDB" id="A0AAD5V4Q0"/>